<name>A0A7J7JGK0_BUGNE</name>
<dbReference type="Gene3D" id="2.130.10.10">
    <property type="entry name" value="YVTN repeat-like/Quinoprotein amine dehydrogenase"/>
    <property type="match status" value="1"/>
</dbReference>
<dbReference type="InterPro" id="IPR019775">
    <property type="entry name" value="WD40_repeat_CS"/>
</dbReference>
<comment type="similarity">
    <text evidence="5">Belongs to the DPH7 family.</text>
</comment>
<dbReference type="EMBL" id="VXIV02002536">
    <property type="protein sequence ID" value="KAF6024764.1"/>
    <property type="molecule type" value="Genomic_DNA"/>
</dbReference>
<evidence type="ECO:0000313" key="10">
    <source>
        <dbReference type="Proteomes" id="UP000593567"/>
    </source>
</evidence>
<reference evidence="9" key="1">
    <citation type="submission" date="2020-06" db="EMBL/GenBank/DDBJ databases">
        <title>Draft genome of Bugula neritina, a colonial animal packing powerful symbionts and potential medicines.</title>
        <authorList>
            <person name="Rayko M."/>
        </authorList>
    </citation>
    <scope>NUCLEOTIDE SEQUENCE [LARGE SCALE GENOMIC DNA]</scope>
    <source>
        <strain evidence="9">Kwan_BN1</strain>
    </source>
</reference>
<protein>
    <recommendedName>
        <fullName evidence="6">methylated diphthine methylhydrolase</fullName>
        <ecNumber evidence="6">3.1.1.97</ecNumber>
    </recommendedName>
</protein>
<dbReference type="SMART" id="SM00320">
    <property type="entry name" value="WD40"/>
    <property type="match status" value="4"/>
</dbReference>
<evidence type="ECO:0000256" key="4">
    <source>
        <dbReference type="ARBA" id="ARBA00022801"/>
    </source>
</evidence>
<gene>
    <name evidence="9" type="ORF">EB796_016924</name>
</gene>
<sequence>MDTHITTLDQFNTEYTADSVEWCPNPGYTSLLVCGTYQLNSHTPDSSGPQKKGRVYLFQVSEKKLHLLQTIECAAVLDQKWNEKSDVPTLTVALESGFISIYTIDNDKEPLLVWKEDVQIATNGLALSVDLLALRTLVSDSLGKISLLDNGTVTENWKAHDFEAWITAFDKWDETRIWSGGDDTKLKVWDLRCLPSAALTSRKHSMGVCSFHSNPYKEHVMASGSYDEHVFIWDTRQMKSPITDTHIGGGVWRLKWSPHNGDFLLAAGMHNGFSVLDCKVYSQNDQPIIAQYTEHKSLAYGSDWSHGEELGLIASCSFYDHLLHLWKLSI</sequence>
<dbReference type="InterPro" id="IPR015943">
    <property type="entry name" value="WD40/YVTN_repeat-like_dom_sf"/>
</dbReference>
<accession>A0A7J7JGK0</accession>
<dbReference type="PANTHER" id="PTHR46042">
    <property type="entry name" value="DIPHTHINE METHYLTRANSFERASE"/>
    <property type="match status" value="1"/>
</dbReference>
<dbReference type="GO" id="GO:0005737">
    <property type="term" value="C:cytoplasm"/>
    <property type="evidence" value="ECO:0007669"/>
    <property type="project" value="TreeGrafter"/>
</dbReference>
<evidence type="ECO:0000256" key="5">
    <source>
        <dbReference type="ARBA" id="ARBA00038092"/>
    </source>
</evidence>
<dbReference type="InterPro" id="IPR001680">
    <property type="entry name" value="WD40_rpt"/>
</dbReference>
<evidence type="ECO:0000256" key="2">
    <source>
        <dbReference type="ARBA" id="ARBA00022574"/>
    </source>
</evidence>
<dbReference type="SUPFAM" id="SSF50978">
    <property type="entry name" value="WD40 repeat-like"/>
    <property type="match status" value="1"/>
</dbReference>
<dbReference type="InterPro" id="IPR052415">
    <property type="entry name" value="Diphthine_MTase"/>
</dbReference>
<comment type="caution">
    <text evidence="9">The sequence shown here is derived from an EMBL/GenBank/DDBJ whole genome shotgun (WGS) entry which is preliminary data.</text>
</comment>
<evidence type="ECO:0000256" key="8">
    <source>
        <dbReference type="PROSITE-ProRule" id="PRU00221"/>
    </source>
</evidence>
<dbReference type="Proteomes" id="UP000593567">
    <property type="component" value="Unassembled WGS sequence"/>
</dbReference>
<keyword evidence="3" id="KW-0677">Repeat</keyword>
<evidence type="ECO:0000256" key="3">
    <source>
        <dbReference type="ARBA" id="ARBA00022737"/>
    </source>
</evidence>
<dbReference type="GO" id="GO:0017183">
    <property type="term" value="P:protein histidyl modification to diphthamide"/>
    <property type="evidence" value="ECO:0007669"/>
    <property type="project" value="TreeGrafter"/>
</dbReference>
<keyword evidence="4" id="KW-0378">Hydrolase</keyword>
<dbReference type="PROSITE" id="PS50082">
    <property type="entry name" value="WD_REPEATS_2"/>
    <property type="match status" value="1"/>
</dbReference>
<dbReference type="GO" id="GO:0061685">
    <property type="term" value="F:diphthine methylesterase activity"/>
    <property type="evidence" value="ECO:0007669"/>
    <property type="project" value="UniProtKB-EC"/>
</dbReference>
<dbReference type="AlphaFoldDB" id="A0A7J7JGK0"/>
<comment type="catalytic activity">
    <reaction evidence="7">
        <text>diphthine methyl ester-[translation elongation factor 2] + H2O = diphthine-[translation elongation factor 2] + methanol + H(+)</text>
        <dbReference type="Rhea" id="RHEA:42656"/>
        <dbReference type="Rhea" id="RHEA-COMP:10172"/>
        <dbReference type="Rhea" id="RHEA-COMP:10173"/>
        <dbReference type="ChEBI" id="CHEBI:15377"/>
        <dbReference type="ChEBI" id="CHEBI:15378"/>
        <dbReference type="ChEBI" id="CHEBI:17790"/>
        <dbReference type="ChEBI" id="CHEBI:79005"/>
        <dbReference type="ChEBI" id="CHEBI:82696"/>
        <dbReference type="EC" id="3.1.1.97"/>
    </reaction>
</comment>
<dbReference type="PROSITE" id="PS00678">
    <property type="entry name" value="WD_REPEATS_1"/>
    <property type="match status" value="1"/>
</dbReference>
<dbReference type="EC" id="3.1.1.97" evidence="6"/>
<dbReference type="InterPro" id="IPR036322">
    <property type="entry name" value="WD40_repeat_dom_sf"/>
</dbReference>
<dbReference type="OrthoDB" id="1930760at2759"/>
<dbReference type="PANTHER" id="PTHR46042:SF1">
    <property type="entry name" value="DIPHTHINE METHYLTRANSFERASE"/>
    <property type="match status" value="1"/>
</dbReference>
<proteinExistence type="inferred from homology"/>
<comment type="pathway">
    <text evidence="1">Protein modification; peptidyl-diphthamide biosynthesis.</text>
</comment>
<keyword evidence="2 8" id="KW-0853">WD repeat</keyword>
<evidence type="ECO:0000313" key="9">
    <source>
        <dbReference type="EMBL" id="KAF6024764.1"/>
    </source>
</evidence>
<keyword evidence="10" id="KW-1185">Reference proteome</keyword>
<feature type="repeat" description="WD" evidence="8">
    <location>
        <begin position="201"/>
        <end position="243"/>
    </location>
</feature>
<evidence type="ECO:0000256" key="7">
    <source>
        <dbReference type="ARBA" id="ARBA00047551"/>
    </source>
</evidence>
<evidence type="ECO:0000256" key="6">
    <source>
        <dbReference type="ARBA" id="ARBA00039131"/>
    </source>
</evidence>
<dbReference type="Pfam" id="PF00400">
    <property type="entry name" value="WD40"/>
    <property type="match status" value="1"/>
</dbReference>
<evidence type="ECO:0000256" key="1">
    <source>
        <dbReference type="ARBA" id="ARBA00005156"/>
    </source>
</evidence>
<organism evidence="9 10">
    <name type="scientific">Bugula neritina</name>
    <name type="common">Brown bryozoan</name>
    <name type="synonym">Sertularia neritina</name>
    <dbReference type="NCBI Taxonomy" id="10212"/>
    <lineage>
        <taxon>Eukaryota</taxon>
        <taxon>Metazoa</taxon>
        <taxon>Spiralia</taxon>
        <taxon>Lophotrochozoa</taxon>
        <taxon>Bryozoa</taxon>
        <taxon>Gymnolaemata</taxon>
        <taxon>Cheilostomatida</taxon>
        <taxon>Flustrina</taxon>
        <taxon>Buguloidea</taxon>
        <taxon>Bugulidae</taxon>
        <taxon>Bugula</taxon>
    </lineage>
</organism>